<keyword evidence="1" id="KW-0540">Nuclease</keyword>
<dbReference type="KEGG" id="vg:60321142"/>
<keyword evidence="1" id="KW-0255">Endonuclease</keyword>
<protein>
    <submittedName>
        <fullName evidence="1">HNH endonuclease</fullName>
    </submittedName>
</protein>
<dbReference type="GO" id="GO:0004519">
    <property type="term" value="F:endonuclease activity"/>
    <property type="evidence" value="ECO:0007669"/>
    <property type="project" value="UniProtKB-KW"/>
</dbReference>
<gene>
    <name evidence="1" type="primary">75</name>
    <name evidence="1" type="ORF">SEA_SAGUARO_75</name>
</gene>
<keyword evidence="2" id="KW-1185">Reference proteome</keyword>
<dbReference type="Gene3D" id="1.10.30.50">
    <property type="match status" value="1"/>
</dbReference>
<name>A0A386KAI7_9CAUD</name>
<accession>A0A386KAI7</accession>
<keyword evidence="1" id="KW-0378">Hydrolase</keyword>
<dbReference type="EMBL" id="MH744423">
    <property type="protein sequence ID" value="AYD82067.1"/>
    <property type="molecule type" value="Genomic_DNA"/>
</dbReference>
<reference evidence="1 2" key="1">
    <citation type="submission" date="2018-08" db="EMBL/GenBank/DDBJ databases">
        <authorList>
            <person name="Washington J.M."/>
            <person name="Garlena R.A."/>
            <person name="Russell D.A."/>
            <person name="Pope W.H."/>
            <person name="Jacobs-Sera D."/>
            <person name="Hatfull G.F."/>
        </authorList>
    </citation>
    <scope>NUCLEOTIDE SEQUENCE [LARGE SCALE GENOMIC DNA]</scope>
</reference>
<sequence length="128" mass="14157">MSSRCGRSNSNERGSSYDRRARKDWLLAPASGHGGDGEKAPCWECATMVSFDTMVVDRIVAGEHGGRYTRDNIRIHCMVCSCRQGARRTNELAAARSPYDADDLCRECGAYFLASHAADCRTGMAEQW</sequence>
<evidence type="ECO:0000313" key="2">
    <source>
        <dbReference type="Proteomes" id="UP000269292"/>
    </source>
</evidence>
<evidence type="ECO:0000313" key="1">
    <source>
        <dbReference type="EMBL" id="AYD82067.1"/>
    </source>
</evidence>
<dbReference type="Proteomes" id="UP000269292">
    <property type="component" value="Segment"/>
</dbReference>
<dbReference type="GeneID" id="60321142"/>
<proteinExistence type="predicted"/>
<dbReference type="RefSeq" id="YP_009949738.1">
    <property type="nucleotide sequence ID" value="NC_051583.1"/>
</dbReference>
<organism evidence="1 2">
    <name type="scientific">Mycobacterium phage Saguaro</name>
    <dbReference type="NCBI Taxonomy" id="2315616"/>
    <lineage>
        <taxon>Viruses</taxon>
        <taxon>Duplodnaviria</taxon>
        <taxon>Heunggongvirae</taxon>
        <taxon>Uroviricota</taxon>
        <taxon>Caudoviricetes</taxon>
        <taxon>Bclasvirinae</taxon>
        <taxon>Saguarovirus</taxon>
        <taxon>Saguarovirus saguaro</taxon>
    </lineage>
</organism>